<dbReference type="Proteomes" id="UP000049077">
    <property type="component" value="Unassembled WGS sequence"/>
</dbReference>
<keyword evidence="2" id="KW-1185">Reference proteome</keyword>
<protein>
    <submittedName>
        <fullName evidence="1">Uncharacterized protein</fullName>
    </submittedName>
</protein>
<name>A0ABM9QV50_9VIBR</name>
<dbReference type="EMBL" id="CCJX01000103">
    <property type="protein sequence ID" value="CDT37791.1"/>
    <property type="molecule type" value="Genomic_DNA"/>
</dbReference>
<reference evidence="1 2" key="1">
    <citation type="submission" date="2014-06" db="EMBL/GenBank/DDBJ databases">
        <authorList>
            <person name="Le Roux F."/>
        </authorList>
    </citation>
    <scope>NUCLEOTIDE SEQUENCE [LARGE SCALE GENOMIC DNA]</scope>
    <source>
        <strain evidence="1 2">J5-4</strain>
    </source>
</reference>
<accession>A0ABM9QV50</accession>
<sequence>MGFCKQCAQVSSSQNRVKRVTHYAWALILADTTENMAGKT</sequence>
<comment type="caution">
    <text evidence="1">The sequence shown here is derived from an EMBL/GenBank/DDBJ whole genome shotgun (WGS) entry which is preliminary data.</text>
</comment>
<gene>
    <name evidence="1" type="ORF">VCR4J5_200563</name>
</gene>
<evidence type="ECO:0000313" key="2">
    <source>
        <dbReference type="Proteomes" id="UP000049077"/>
    </source>
</evidence>
<organism evidence="1 2">
    <name type="scientific">Vibrio crassostreae</name>
    <dbReference type="NCBI Taxonomy" id="246167"/>
    <lineage>
        <taxon>Bacteria</taxon>
        <taxon>Pseudomonadati</taxon>
        <taxon>Pseudomonadota</taxon>
        <taxon>Gammaproteobacteria</taxon>
        <taxon>Vibrionales</taxon>
        <taxon>Vibrionaceae</taxon>
        <taxon>Vibrio</taxon>
    </lineage>
</organism>
<proteinExistence type="predicted"/>
<evidence type="ECO:0000313" key="1">
    <source>
        <dbReference type="EMBL" id="CDT37791.1"/>
    </source>
</evidence>